<protein>
    <recommendedName>
        <fullName evidence="3 12">Ferric uptake regulation protein</fullName>
    </recommendedName>
</protein>
<dbReference type="Gene3D" id="1.10.10.10">
    <property type="entry name" value="Winged helix-like DNA-binding domain superfamily/Winged helix DNA-binding domain"/>
    <property type="match status" value="1"/>
</dbReference>
<name>A0A212LJM3_9HYPH</name>
<comment type="similarity">
    <text evidence="2 12">Belongs to the Fur family.</text>
</comment>
<evidence type="ECO:0000256" key="11">
    <source>
        <dbReference type="PIRSR" id="PIRSR602481-2"/>
    </source>
</evidence>
<evidence type="ECO:0000256" key="3">
    <source>
        <dbReference type="ARBA" id="ARBA00020910"/>
    </source>
</evidence>
<dbReference type="InterPro" id="IPR002481">
    <property type="entry name" value="FUR"/>
</dbReference>
<evidence type="ECO:0000256" key="12">
    <source>
        <dbReference type="RuleBase" id="RU364037"/>
    </source>
</evidence>
<feature type="binding site" evidence="11">
    <location>
        <position position="139"/>
    </location>
    <ligand>
        <name>Fe cation</name>
        <dbReference type="ChEBI" id="CHEBI:24875"/>
    </ligand>
</feature>
<dbReference type="GO" id="GO:0045892">
    <property type="term" value="P:negative regulation of DNA-templated transcription"/>
    <property type="evidence" value="ECO:0007669"/>
    <property type="project" value="TreeGrafter"/>
</dbReference>
<evidence type="ECO:0000256" key="10">
    <source>
        <dbReference type="ARBA" id="ARBA00023163"/>
    </source>
</evidence>
<dbReference type="GO" id="GO:0000976">
    <property type="term" value="F:transcription cis-regulatory region binding"/>
    <property type="evidence" value="ECO:0007669"/>
    <property type="project" value="TreeGrafter"/>
</dbReference>
<dbReference type="AlphaFoldDB" id="A0A212LJM3"/>
<evidence type="ECO:0000256" key="6">
    <source>
        <dbReference type="ARBA" id="ARBA00022723"/>
    </source>
</evidence>
<dbReference type="NCBIfam" id="NF045677">
    <property type="entry name" value="FeRespRegIrr"/>
    <property type="match status" value="1"/>
</dbReference>
<evidence type="ECO:0000313" key="13">
    <source>
        <dbReference type="EMBL" id="SCM77744.1"/>
    </source>
</evidence>
<dbReference type="Pfam" id="PF01475">
    <property type="entry name" value="FUR"/>
    <property type="match status" value="1"/>
</dbReference>
<evidence type="ECO:0000256" key="5">
    <source>
        <dbReference type="ARBA" id="ARBA00022491"/>
    </source>
</evidence>
<dbReference type="SUPFAM" id="SSF46785">
    <property type="entry name" value="Winged helix' DNA-binding domain"/>
    <property type="match status" value="1"/>
</dbReference>
<dbReference type="InterPro" id="IPR036388">
    <property type="entry name" value="WH-like_DNA-bd_sf"/>
</dbReference>
<dbReference type="GO" id="GO:0003700">
    <property type="term" value="F:DNA-binding transcription factor activity"/>
    <property type="evidence" value="ECO:0007669"/>
    <property type="project" value="UniProtKB-UniRule"/>
</dbReference>
<dbReference type="NCBIfam" id="NF045678">
    <property type="entry name" value="TransRegIrrA"/>
    <property type="match status" value="1"/>
</dbReference>
<keyword evidence="8 12" id="KW-0805">Transcription regulation</keyword>
<evidence type="ECO:0000256" key="8">
    <source>
        <dbReference type="ARBA" id="ARBA00023015"/>
    </source>
</evidence>
<dbReference type="EMBL" id="FMJD01000010">
    <property type="protein sequence ID" value="SCM77744.1"/>
    <property type="molecule type" value="Genomic_DNA"/>
</dbReference>
<evidence type="ECO:0000256" key="4">
    <source>
        <dbReference type="ARBA" id="ARBA00022490"/>
    </source>
</evidence>
<evidence type="ECO:0000256" key="9">
    <source>
        <dbReference type="ARBA" id="ARBA00023125"/>
    </source>
</evidence>
<dbReference type="GO" id="GO:0005737">
    <property type="term" value="C:cytoplasm"/>
    <property type="evidence" value="ECO:0007669"/>
    <property type="project" value="UniProtKB-SubCell"/>
</dbReference>
<evidence type="ECO:0000256" key="7">
    <source>
        <dbReference type="ARBA" id="ARBA00022833"/>
    </source>
</evidence>
<keyword evidence="10 12" id="KW-0804">Transcription</keyword>
<keyword evidence="6 11" id="KW-0479">Metal-binding</keyword>
<dbReference type="PANTHER" id="PTHR33202">
    <property type="entry name" value="ZINC UPTAKE REGULATION PROTEIN"/>
    <property type="match status" value="1"/>
</dbReference>
<gene>
    <name evidence="12" type="primary">fur</name>
    <name evidence="13" type="ORF">KL86PLE_60059</name>
</gene>
<evidence type="ECO:0000256" key="1">
    <source>
        <dbReference type="ARBA" id="ARBA00004496"/>
    </source>
</evidence>
<comment type="subcellular location">
    <subcellularLocation>
        <location evidence="1 12">Cytoplasm</location>
    </subcellularLocation>
</comment>
<dbReference type="CDD" id="cd07153">
    <property type="entry name" value="Fur_like"/>
    <property type="match status" value="1"/>
</dbReference>
<accession>A0A212LJM3</accession>
<keyword evidence="11 12" id="KW-0408">Iron</keyword>
<evidence type="ECO:0000256" key="2">
    <source>
        <dbReference type="ARBA" id="ARBA00007957"/>
    </source>
</evidence>
<keyword evidence="4 12" id="KW-0963">Cytoplasm</keyword>
<dbReference type="GO" id="GO:1900376">
    <property type="term" value="P:regulation of secondary metabolite biosynthetic process"/>
    <property type="evidence" value="ECO:0007669"/>
    <property type="project" value="TreeGrafter"/>
</dbReference>
<dbReference type="PANTHER" id="PTHR33202:SF7">
    <property type="entry name" value="FERRIC UPTAKE REGULATION PROTEIN"/>
    <property type="match status" value="1"/>
</dbReference>
<proteinExistence type="inferred from homology"/>
<organism evidence="13">
    <name type="scientific">uncultured Pleomorphomonas sp</name>
    <dbReference type="NCBI Taxonomy" id="442121"/>
    <lineage>
        <taxon>Bacteria</taxon>
        <taxon>Pseudomonadati</taxon>
        <taxon>Pseudomonadota</taxon>
        <taxon>Alphaproteobacteria</taxon>
        <taxon>Hyphomicrobiales</taxon>
        <taxon>Pleomorphomonadaceae</taxon>
        <taxon>Pleomorphomonas</taxon>
        <taxon>environmental samples</taxon>
    </lineage>
</organism>
<dbReference type="FunFam" id="1.10.10.10:FF:000007">
    <property type="entry name" value="Ferric uptake regulation protein"/>
    <property type="match status" value="1"/>
</dbReference>
<dbReference type="GO" id="GO:0008270">
    <property type="term" value="F:zinc ion binding"/>
    <property type="evidence" value="ECO:0007669"/>
    <property type="project" value="TreeGrafter"/>
</dbReference>
<dbReference type="InterPro" id="IPR036390">
    <property type="entry name" value="WH_DNA-bd_sf"/>
</dbReference>
<comment type="cofactor">
    <cofactor evidence="11">
        <name>Mn(2+)</name>
        <dbReference type="ChEBI" id="CHEBI:29035"/>
    </cofactor>
    <cofactor evidence="11">
        <name>Fe(2+)</name>
        <dbReference type="ChEBI" id="CHEBI:29033"/>
    </cofactor>
    <text evidence="11">Binds 1 Mn(2+) or Fe(2+) ion per subunit.</text>
</comment>
<comment type="subunit">
    <text evidence="12">Homodimer.</text>
</comment>
<sequence>MDRPLPLSPSIAPTDMVRRTGAQPAPVASMIGKIPVRTRLRDAGLRPTRQRVALAEILFSHGHRHLSAEDLHAEALTAKVPVSLATVYNTLNQFTEAGLLREVAVEGTRTYFDTNTDDHHHFYVEDENRVFDIPGPHVEIGNLPPAPAGMEIVRVDVVVRLRTKR</sequence>
<keyword evidence="7 12" id="KW-0862">Zinc</keyword>
<keyword evidence="5 12" id="KW-0678">Repressor</keyword>
<keyword evidence="9 12" id="KW-0238">DNA-binding</keyword>
<reference evidence="13" key="1">
    <citation type="submission" date="2016-08" db="EMBL/GenBank/DDBJ databases">
        <authorList>
            <person name="Seilhamer J.J."/>
        </authorList>
    </citation>
    <scope>NUCLEOTIDE SEQUENCE</scope>
    <source>
        <strain evidence="13">86</strain>
    </source>
</reference>